<keyword evidence="4" id="KW-0732">Signal</keyword>
<evidence type="ECO:0000256" key="3">
    <source>
        <dbReference type="ARBA" id="ARBA00022630"/>
    </source>
</evidence>
<comment type="similarity">
    <text evidence="2">Belongs to the prenylcysteine oxidase family.</text>
</comment>
<dbReference type="PIRSF" id="PIRSF036292">
    <property type="entry name" value="Prenylcysteine_oxidase"/>
    <property type="match status" value="1"/>
</dbReference>
<dbReference type="Pfam" id="PF13450">
    <property type="entry name" value="NAD_binding_8"/>
    <property type="match status" value="1"/>
</dbReference>
<dbReference type="Pfam" id="PF07156">
    <property type="entry name" value="Prenylcys_lyase"/>
    <property type="match status" value="1"/>
</dbReference>
<dbReference type="GO" id="GO:0030327">
    <property type="term" value="P:prenylated protein catabolic process"/>
    <property type="evidence" value="ECO:0007669"/>
    <property type="project" value="TreeGrafter"/>
</dbReference>
<keyword evidence="11" id="KW-1185">Reference proteome</keyword>
<protein>
    <recommendedName>
        <fullName evidence="9">Prenylcysteine lyase domain-containing protein</fullName>
    </recommendedName>
</protein>
<feature type="compositionally biased region" description="Basic and acidic residues" evidence="8">
    <location>
        <begin position="502"/>
        <end position="512"/>
    </location>
</feature>
<evidence type="ECO:0000313" key="10">
    <source>
        <dbReference type="EMBL" id="KIM46566.1"/>
    </source>
</evidence>
<dbReference type="AlphaFoldDB" id="A0A0C3CRN1"/>
<dbReference type="Gene3D" id="3.50.50.60">
    <property type="entry name" value="FAD/NAD(P)-binding domain"/>
    <property type="match status" value="1"/>
</dbReference>
<evidence type="ECO:0000256" key="5">
    <source>
        <dbReference type="ARBA" id="ARBA00022827"/>
    </source>
</evidence>
<evidence type="ECO:0000256" key="6">
    <source>
        <dbReference type="ARBA" id="ARBA00023002"/>
    </source>
</evidence>
<keyword evidence="3" id="KW-0285">Flavoprotein</keyword>
<dbReference type="InterPro" id="IPR010795">
    <property type="entry name" value="Prenylcys_lyase"/>
</dbReference>
<evidence type="ECO:0000259" key="9">
    <source>
        <dbReference type="Pfam" id="PF07156"/>
    </source>
</evidence>
<dbReference type="InterPro" id="IPR036188">
    <property type="entry name" value="FAD/NAD-bd_sf"/>
</dbReference>
<dbReference type="PANTHER" id="PTHR15944">
    <property type="entry name" value="FARNESYLCYSTEINE LYASE"/>
    <property type="match status" value="1"/>
</dbReference>
<evidence type="ECO:0000256" key="4">
    <source>
        <dbReference type="ARBA" id="ARBA00022729"/>
    </source>
</evidence>
<dbReference type="InterPro" id="IPR017046">
    <property type="entry name" value="Prenylcysteine_Oxase1"/>
</dbReference>
<dbReference type="HOGENOM" id="CLU_021176_0_0_1"/>
<dbReference type="GO" id="GO:0001735">
    <property type="term" value="F:prenylcysteine oxidase activity"/>
    <property type="evidence" value="ECO:0007669"/>
    <property type="project" value="InterPro"/>
</dbReference>
<dbReference type="SUPFAM" id="SSF51905">
    <property type="entry name" value="FAD/NAD(P)-binding domain"/>
    <property type="match status" value="1"/>
</dbReference>
<feature type="region of interest" description="Disordered" evidence="8">
    <location>
        <begin position="500"/>
        <end position="532"/>
    </location>
</feature>
<comment type="cofactor">
    <cofactor evidence="1">
        <name>FAD</name>
        <dbReference type="ChEBI" id="CHEBI:57692"/>
    </cofactor>
</comment>
<organism evidence="10 11">
    <name type="scientific">Hebeloma cylindrosporum</name>
    <dbReference type="NCBI Taxonomy" id="76867"/>
    <lineage>
        <taxon>Eukaryota</taxon>
        <taxon>Fungi</taxon>
        <taxon>Dikarya</taxon>
        <taxon>Basidiomycota</taxon>
        <taxon>Agaricomycotina</taxon>
        <taxon>Agaricomycetes</taxon>
        <taxon>Agaricomycetidae</taxon>
        <taxon>Agaricales</taxon>
        <taxon>Agaricineae</taxon>
        <taxon>Hymenogastraceae</taxon>
        <taxon>Hebeloma</taxon>
    </lineage>
</organism>
<evidence type="ECO:0000256" key="8">
    <source>
        <dbReference type="SAM" id="MobiDB-lite"/>
    </source>
</evidence>
<sequence>MRFHVYLVFLPSTIAFQFPFKLPDLFSSNSFVTQPQATDSLVSNVSRIAIIGAGAGGSSAAFWVSKAKERFGLEVEIDVYERNGYIGGRSTTVYPYNDTSLPELELGASIFVEANKNLWRASDEFNLTRRDFHDQDYETGIWDGEKLLFSFSGGWWDTAKFIWRYGFLSPKRVESFVRSVVQQIYALYDENPPKWDNISNLSGVLGWSELTNTTTLQHFLAQGVSEKYISEMVEAATRVNYGQNADKIHALEGACSMAASGASGIAGGNFQIFEQFLNRSRANVYLNTPVASILPKSSSSHLWSVKSSRGTVDYRAVILAAPFHSTGLAVPLSISDKIPEQPYVHLHVTLLSTTSPAPNPSYFGLPSSSPVPQMVLTTNQGAREGGKKPEFNSLSYHGLVRDGEWAVKIFSNERLSDEWLSNMFEGKVGWVHRKEWDAYPKLPPTSEFPPVKLDRGLYYVNSFEPFISTMETETVSSRNAVDLLLNDEFDASICGQRISAAESDHQGSDKTKTTPSPPPTKKSSDFVFGWDC</sequence>
<dbReference type="STRING" id="686832.A0A0C3CRN1"/>
<dbReference type="EMBL" id="KN831771">
    <property type="protein sequence ID" value="KIM46566.1"/>
    <property type="molecule type" value="Genomic_DNA"/>
</dbReference>
<dbReference type="Proteomes" id="UP000053424">
    <property type="component" value="Unassembled WGS sequence"/>
</dbReference>
<evidence type="ECO:0000256" key="1">
    <source>
        <dbReference type="ARBA" id="ARBA00001974"/>
    </source>
</evidence>
<evidence type="ECO:0000256" key="2">
    <source>
        <dbReference type="ARBA" id="ARBA00009967"/>
    </source>
</evidence>
<accession>A0A0C3CRN1</accession>
<name>A0A0C3CRN1_HEBCY</name>
<dbReference type="GO" id="GO:0030328">
    <property type="term" value="P:prenylcysteine catabolic process"/>
    <property type="evidence" value="ECO:0007669"/>
    <property type="project" value="InterPro"/>
</dbReference>
<keyword evidence="7" id="KW-0325">Glycoprotein</keyword>
<dbReference type="PANTHER" id="PTHR15944:SF0">
    <property type="entry name" value="PRENYLCYSTEINE LYASE DOMAIN-CONTAINING PROTEIN"/>
    <property type="match status" value="1"/>
</dbReference>
<keyword evidence="5" id="KW-0274">FAD</keyword>
<dbReference type="OrthoDB" id="437369at2759"/>
<gene>
    <name evidence="10" type="ORF">M413DRAFT_441649</name>
</gene>
<feature type="domain" description="Prenylcysteine lyase" evidence="9">
    <location>
        <begin position="155"/>
        <end position="486"/>
    </location>
</feature>
<reference evidence="11" key="2">
    <citation type="submission" date="2015-01" db="EMBL/GenBank/DDBJ databases">
        <title>Evolutionary Origins and Diversification of the Mycorrhizal Mutualists.</title>
        <authorList>
            <consortium name="DOE Joint Genome Institute"/>
            <consortium name="Mycorrhizal Genomics Consortium"/>
            <person name="Kohler A."/>
            <person name="Kuo A."/>
            <person name="Nagy L.G."/>
            <person name="Floudas D."/>
            <person name="Copeland A."/>
            <person name="Barry K.W."/>
            <person name="Cichocki N."/>
            <person name="Veneault-Fourrey C."/>
            <person name="LaButti K."/>
            <person name="Lindquist E.A."/>
            <person name="Lipzen A."/>
            <person name="Lundell T."/>
            <person name="Morin E."/>
            <person name="Murat C."/>
            <person name="Riley R."/>
            <person name="Ohm R."/>
            <person name="Sun H."/>
            <person name="Tunlid A."/>
            <person name="Henrissat B."/>
            <person name="Grigoriev I.V."/>
            <person name="Hibbett D.S."/>
            <person name="Martin F."/>
        </authorList>
    </citation>
    <scope>NUCLEOTIDE SEQUENCE [LARGE SCALE GENOMIC DNA]</scope>
    <source>
        <strain evidence="11">h7</strain>
    </source>
</reference>
<evidence type="ECO:0000313" key="11">
    <source>
        <dbReference type="Proteomes" id="UP000053424"/>
    </source>
</evidence>
<evidence type="ECO:0000256" key="7">
    <source>
        <dbReference type="ARBA" id="ARBA00023180"/>
    </source>
</evidence>
<reference evidence="10 11" key="1">
    <citation type="submission" date="2014-04" db="EMBL/GenBank/DDBJ databases">
        <authorList>
            <consortium name="DOE Joint Genome Institute"/>
            <person name="Kuo A."/>
            <person name="Gay G."/>
            <person name="Dore J."/>
            <person name="Kohler A."/>
            <person name="Nagy L.G."/>
            <person name="Floudas D."/>
            <person name="Copeland A."/>
            <person name="Barry K.W."/>
            <person name="Cichocki N."/>
            <person name="Veneault-Fourrey C."/>
            <person name="LaButti K."/>
            <person name="Lindquist E.A."/>
            <person name="Lipzen A."/>
            <person name="Lundell T."/>
            <person name="Morin E."/>
            <person name="Murat C."/>
            <person name="Sun H."/>
            <person name="Tunlid A."/>
            <person name="Henrissat B."/>
            <person name="Grigoriev I.V."/>
            <person name="Hibbett D.S."/>
            <person name="Martin F."/>
            <person name="Nordberg H.P."/>
            <person name="Cantor M.N."/>
            <person name="Hua S.X."/>
        </authorList>
    </citation>
    <scope>NUCLEOTIDE SEQUENCE [LARGE SCALE GENOMIC DNA]</scope>
    <source>
        <strain evidence="11">h7</strain>
    </source>
</reference>
<proteinExistence type="inferred from homology"/>
<keyword evidence="6" id="KW-0560">Oxidoreductase</keyword>